<feature type="region of interest" description="Disordered" evidence="4">
    <location>
        <begin position="489"/>
        <end position="553"/>
    </location>
</feature>
<comment type="similarity">
    <text evidence="2">Belongs to the methyl-accepting chemotaxis (MCP) protein family.</text>
</comment>
<dbReference type="OrthoDB" id="8523at2157"/>
<dbReference type="SUPFAM" id="SSF58104">
    <property type="entry name" value="Methyl-accepting chemotaxis protein (MCP) signaling domain"/>
    <property type="match status" value="1"/>
</dbReference>
<feature type="compositionally biased region" description="Polar residues" evidence="4">
    <location>
        <begin position="431"/>
        <end position="447"/>
    </location>
</feature>
<dbReference type="Proteomes" id="UP000281564">
    <property type="component" value="Unassembled WGS sequence"/>
</dbReference>
<feature type="region of interest" description="Disordered" evidence="4">
    <location>
        <begin position="1"/>
        <end position="22"/>
    </location>
</feature>
<dbReference type="AlphaFoldDB" id="A0A3A6QSY1"/>
<feature type="compositionally biased region" description="Basic and acidic residues" evidence="4">
    <location>
        <begin position="507"/>
        <end position="517"/>
    </location>
</feature>
<organism evidence="6 7">
    <name type="scientific">Halonotius pteroides</name>
    <dbReference type="NCBI Taxonomy" id="268735"/>
    <lineage>
        <taxon>Archaea</taxon>
        <taxon>Methanobacteriati</taxon>
        <taxon>Methanobacteriota</taxon>
        <taxon>Stenosarchaea group</taxon>
        <taxon>Halobacteria</taxon>
        <taxon>Halobacteriales</taxon>
        <taxon>Haloferacaceae</taxon>
        <taxon>Halonotius</taxon>
    </lineage>
</organism>
<dbReference type="PANTHER" id="PTHR32089">
    <property type="entry name" value="METHYL-ACCEPTING CHEMOTAXIS PROTEIN MCPB"/>
    <property type="match status" value="1"/>
</dbReference>
<comment type="caution">
    <text evidence="6">The sequence shown here is derived from an EMBL/GenBank/DDBJ whole genome shotgun (WGS) entry which is preliminary data.</text>
</comment>
<evidence type="ECO:0000256" key="3">
    <source>
        <dbReference type="PROSITE-ProRule" id="PRU00284"/>
    </source>
</evidence>
<feature type="compositionally biased region" description="Polar residues" evidence="4">
    <location>
        <begin position="7"/>
        <end position="20"/>
    </location>
</feature>
<sequence length="580" mass="63329">MSDRSKNTSIVGGQSIGSDSTAEEVAQEIGLTIQEIQWRKDFIDFDSDDAQRLRDAKPLVNKYEAELVDAFLEPIYTTPETKEIVDRSPRTNDELEQIVSGYFQTVVNGDFGVDHFKHRTRIGQLHDKLNMPLHYFAGMFGGLTATVVEARMNEFVENNSTGAGDEITISTNDLYGAVEDIASFIKILNLDMQVVNDTYLVSLTSSLRDEIDASQQLREQAVDSIKNSRVSFESTKESTEELQSLANQFADDTESVAGEISNLSATVEEIAASSNTARQTAEEAAELTDDGKDKAAESVETLSEISAAQEELSEQMEDLVDAVGEMDQIIETIDDIADQTNILALNANIEAARAGEAGSGFEVVADEVKNLAEDTQDQASDIEELLETVTDDITKASERLEQVEQLVNEGETKVTQTDELLDQIEGKASEAANSTEEIAEATENQAESTEEVSSMVDELAENATQTAEEVQTVTEEIEGQEEEIENIADATDKLDDSGATDLVNVTEKGDWDGKKYPTDPGEYDTQQAASDGGYTDQTAPDGVPQSLYDKLPSEMPDNIVATMDRETLEEIADGDAENPF</sequence>
<dbReference type="GO" id="GO:0020037">
    <property type="term" value="F:heme binding"/>
    <property type="evidence" value="ECO:0007669"/>
    <property type="project" value="InterPro"/>
</dbReference>
<dbReference type="Gene3D" id="1.10.490.10">
    <property type="entry name" value="Globins"/>
    <property type="match status" value="1"/>
</dbReference>
<dbReference type="InterPro" id="IPR009050">
    <property type="entry name" value="Globin-like_sf"/>
</dbReference>
<dbReference type="InterPro" id="IPR012292">
    <property type="entry name" value="Globin/Proto"/>
</dbReference>
<dbReference type="InterPro" id="IPR004089">
    <property type="entry name" value="MCPsignal_dom"/>
</dbReference>
<evidence type="ECO:0000256" key="1">
    <source>
        <dbReference type="ARBA" id="ARBA00023224"/>
    </source>
</evidence>
<evidence type="ECO:0000256" key="2">
    <source>
        <dbReference type="ARBA" id="ARBA00029447"/>
    </source>
</evidence>
<evidence type="ECO:0000256" key="4">
    <source>
        <dbReference type="SAM" id="MobiDB-lite"/>
    </source>
</evidence>
<proteinExistence type="inferred from homology"/>
<dbReference type="Gene3D" id="1.10.287.950">
    <property type="entry name" value="Methyl-accepting chemotaxis protein"/>
    <property type="match status" value="1"/>
</dbReference>
<dbReference type="GO" id="GO:0007165">
    <property type="term" value="P:signal transduction"/>
    <property type="evidence" value="ECO:0007669"/>
    <property type="project" value="UniProtKB-KW"/>
</dbReference>
<dbReference type="InterPro" id="IPR044398">
    <property type="entry name" value="Globin-sensor_dom"/>
</dbReference>
<gene>
    <name evidence="6" type="ORF">DP106_00020</name>
</gene>
<dbReference type="Pfam" id="PF00015">
    <property type="entry name" value="MCPsignal"/>
    <property type="match status" value="1"/>
</dbReference>
<accession>A0A3A6QSY1</accession>
<dbReference type="Pfam" id="PF11563">
    <property type="entry name" value="Protoglobin"/>
    <property type="match status" value="1"/>
</dbReference>
<name>A0A3A6QSY1_9EURY</name>
<dbReference type="InterPro" id="IPR004090">
    <property type="entry name" value="Chemotax_Me-accpt_rcpt"/>
</dbReference>
<keyword evidence="1 3" id="KW-0807">Transducer</keyword>
<evidence type="ECO:0000259" key="5">
    <source>
        <dbReference type="PROSITE" id="PS50111"/>
    </source>
</evidence>
<dbReference type="GO" id="GO:0019825">
    <property type="term" value="F:oxygen binding"/>
    <property type="evidence" value="ECO:0007669"/>
    <property type="project" value="InterPro"/>
</dbReference>
<feature type="region of interest" description="Disordered" evidence="4">
    <location>
        <begin position="428"/>
        <end position="455"/>
    </location>
</feature>
<dbReference type="RefSeq" id="WP_120082456.1">
    <property type="nucleotide sequence ID" value="NZ_QMDW01000001.1"/>
</dbReference>
<dbReference type="PRINTS" id="PR00260">
    <property type="entry name" value="CHEMTRNSDUCR"/>
</dbReference>
<dbReference type="EMBL" id="QMDW01000001">
    <property type="protein sequence ID" value="RJX51749.1"/>
    <property type="molecule type" value="Genomic_DNA"/>
</dbReference>
<dbReference type="PANTHER" id="PTHR32089:SF112">
    <property type="entry name" value="LYSOZYME-LIKE PROTEIN-RELATED"/>
    <property type="match status" value="1"/>
</dbReference>
<evidence type="ECO:0000313" key="6">
    <source>
        <dbReference type="EMBL" id="RJX51749.1"/>
    </source>
</evidence>
<dbReference type="GO" id="GO:0004888">
    <property type="term" value="F:transmembrane signaling receptor activity"/>
    <property type="evidence" value="ECO:0007669"/>
    <property type="project" value="InterPro"/>
</dbReference>
<protein>
    <submittedName>
        <fullName evidence="6">Globin-coupled sensor protein</fullName>
    </submittedName>
</protein>
<feature type="domain" description="Methyl-accepting transducer" evidence="5">
    <location>
        <begin position="224"/>
        <end position="460"/>
    </location>
</feature>
<dbReference type="InterPro" id="IPR039379">
    <property type="entry name" value="Protoglobin_sensor_dom"/>
</dbReference>
<reference evidence="6 7" key="1">
    <citation type="submission" date="2018-06" db="EMBL/GenBank/DDBJ databases">
        <title>Halonotius sp. F13-13 a new haloarchaeeon isolated from a solar saltern from Isla Cristina, Huelva, Spain.</title>
        <authorList>
            <person name="Duran-Viseras A."/>
            <person name="Sanchez-Porro C."/>
            <person name="Ventosa A."/>
        </authorList>
    </citation>
    <scope>NUCLEOTIDE SEQUENCE [LARGE SCALE GENOMIC DNA]</scope>
    <source>
        <strain evidence="6 7">CECT 7525</strain>
    </source>
</reference>
<keyword evidence="7" id="KW-1185">Reference proteome</keyword>
<dbReference type="CDD" id="cd01068">
    <property type="entry name" value="globin_sensor"/>
    <property type="match status" value="1"/>
</dbReference>
<dbReference type="SUPFAM" id="SSF46458">
    <property type="entry name" value="Globin-like"/>
    <property type="match status" value="1"/>
</dbReference>
<dbReference type="SMART" id="SM00283">
    <property type="entry name" value="MA"/>
    <property type="match status" value="1"/>
</dbReference>
<dbReference type="GO" id="GO:0016020">
    <property type="term" value="C:membrane"/>
    <property type="evidence" value="ECO:0007669"/>
    <property type="project" value="InterPro"/>
</dbReference>
<evidence type="ECO:0000313" key="7">
    <source>
        <dbReference type="Proteomes" id="UP000281564"/>
    </source>
</evidence>
<dbReference type="GO" id="GO:0006935">
    <property type="term" value="P:chemotaxis"/>
    <property type="evidence" value="ECO:0007669"/>
    <property type="project" value="InterPro"/>
</dbReference>
<dbReference type="PROSITE" id="PS50111">
    <property type="entry name" value="CHEMOTAXIS_TRANSDUC_2"/>
    <property type="match status" value="1"/>
</dbReference>
<dbReference type="CDD" id="cd11386">
    <property type="entry name" value="MCP_signal"/>
    <property type="match status" value="1"/>
</dbReference>